<keyword evidence="2" id="KW-1185">Reference proteome</keyword>
<protein>
    <submittedName>
        <fullName evidence="1">Uncharacterized protein</fullName>
    </submittedName>
</protein>
<dbReference type="RefSeq" id="WP_085019709.1">
    <property type="nucleotide sequence ID" value="NZ_BMHD01000001.1"/>
</dbReference>
<reference evidence="1 2" key="1">
    <citation type="submission" date="2017-04" db="EMBL/GenBank/DDBJ databases">
        <authorList>
            <person name="Afonso C.L."/>
            <person name="Miller P.J."/>
            <person name="Scott M.A."/>
            <person name="Spackman E."/>
            <person name="Goraichik I."/>
            <person name="Dimitrov K.M."/>
            <person name="Suarez D.L."/>
            <person name="Swayne D.E."/>
        </authorList>
    </citation>
    <scope>NUCLEOTIDE SEQUENCE [LARGE SCALE GENOMIC DNA]</scope>
    <source>
        <strain evidence="2">XA(T)</strain>
    </source>
</reference>
<accession>A0A1X9LNN9</accession>
<dbReference type="EMBL" id="CP020715">
    <property type="protein sequence ID" value="ARJ05571.1"/>
    <property type="molecule type" value="Genomic_DNA"/>
</dbReference>
<gene>
    <name evidence="1" type="ORF">B5808_10285</name>
</gene>
<evidence type="ECO:0000313" key="2">
    <source>
        <dbReference type="Proteomes" id="UP000192775"/>
    </source>
</evidence>
<proteinExistence type="predicted"/>
<dbReference type="AlphaFoldDB" id="A0A1X9LNN9"/>
<sequence>MVVWFSIAQVLIAVAAGILCVVLGLLRRVPSDLTMGALALVELLLIVQLVVTFIAPAVGNPPSGDPLEFYVYLVSAILLPIAGGFWALVERSRWSTVVIGAVCLAIAVMVWRMNQIWLVQGV</sequence>
<name>A0A1X9LNN9_9MICO</name>
<evidence type="ECO:0000313" key="1">
    <source>
        <dbReference type="EMBL" id="ARJ05571.1"/>
    </source>
</evidence>
<dbReference type="KEGG" id="cphy:B5808_10285"/>
<organism evidence="1 2">
    <name type="scientific">Cnuibacter physcomitrellae</name>
    <dbReference type="NCBI Taxonomy" id="1619308"/>
    <lineage>
        <taxon>Bacteria</taxon>
        <taxon>Bacillati</taxon>
        <taxon>Actinomycetota</taxon>
        <taxon>Actinomycetes</taxon>
        <taxon>Micrococcales</taxon>
        <taxon>Microbacteriaceae</taxon>
        <taxon>Cnuibacter</taxon>
    </lineage>
</organism>
<dbReference type="STRING" id="1619308.B5808_10285"/>
<dbReference type="Proteomes" id="UP000192775">
    <property type="component" value="Chromosome"/>
</dbReference>